<dbReference type="SUPFAM" id="SSF52096">
    <property type="entry name" value="ClpP/crotonase"/>
    <property type="match status" value="2"/>
</dbReference>
<dbReference type="Pfam" id="PF01039">
    <property type="entry name" value="Carboxyl_trans"/>
    <property type="match status" value="1"/>
</dbReference>
<name>A0AB33Z2C6_9GAMM</name>
<evidence type="ECO:0000259" key="2">
    <source>
        <dbReference type="PROSITE" id="PS50980"/>
    </source>
</evidence>
<dbReference type="PROSITE" id="PS50989">
    <property type="entry name" value="COA_CT_CTER"/>
    <property type="match status" value="1"/>
</dbReference>
<dbReference type="PANTHER" id="PTHR22855">
    <property type="entry name" value="ACETYL, PROPIONYL, PYRUVATE, AND GLUTACONYL CARBOXYLASE-RELATED"/>
    <property type="match status" value="1"/>
</dbReference>
<dbReference type="Proteomes" id="UP000015462">
    <property type="component" value="Unassembled WGS sequence"/>
</dbReference>
<evidence type="ECO:0000259" key="3">
    <source>
        <dbReference type="PROSITE" id="PS50989"/>
    </source>
</evidence>
<organism evidence="4 5">
    <name type="scientific">Cycloclasticus pugetii</name>
    <dbReference type="NCBI Taxonomy" id="34068"/>
    <lineage>
        <taxon>Bacteria</taxon>
        <taxon>Pseudomonadati</taxon>
        <taxon>Pseudomonadota</taxon>
        <taxon>Gammaproteobacteria</taxon>
        <taxon>Thiotrichales</taxon>
        <taxon>Piscirickettsiaceae</taxon>
        <taxon>Cycloclasticus</taxon>
    </lineage>
</organism>
<keyword evidence="5" id="KW-1185">Reference proteome</keyword>
<dbReference type="AlphaFoldDB" id="A0AB33Z2C6"/>
<dbReference type="RefSeq" id="WP_016390192.1">
    <property type="nucleotide sequence ID" value="NZ_KE646806.1"/>
</dbReference>
<reference evidence="4 5" key="1">
    <citation type="journal article" date="2013" name="Genome Announc.">
        <title>Genome Sequence of the Pyrene- and Fluoranthene-Degrading Bacterium Cycloclasticus sp. Strain PY97M.</title>
        <authorList>
            <person name="Cui Z."/>
            <person name="Xu G."/>
            <person name="Li Q."/>
            <person name="Gao W."/>
            <person name="Zheng L."/>
        </authorList>
    </citation>
    <scope>NUCLEOTIDE SEQUENCE [LARGE SCALE GENOMIC DNA]</scope>
    <source>
        <strain evidence="4 5">PY97M</strain>
    </source>
</reference>
<dbReference type="InterPro" id="IPR011762">
    <property type="entry name" value="COA_CT_N"/>
</dbReference>
<dbReference type="InterPro" id="IPR045190">
    <property type="entry name" value="MCCB/AccD1-like"/>
</dbReference>
<feature type="domain" description="CoA carboxyltransferase N-terminal" evidence="2">
    <location>
        <begin position="16"/>
        <end position="278"/>
    </location>
</feature>
<evidence type="ECO:0000313" key="4">
    <source>
        <dbReference type="EMBL" id="EPD13408.1"/>
    </source>
</evidence>
<dbReference type="InterPro" id="IPR034733">
    <property type="entry name" value="AcCoA_carboxyl_beta"/>
</dbReference>
<evidence type="ECO:0000313" key="5">
    <source>
        <dbReference type="Proteomes" id="UP000015462"/>
    </source>
</evidence>
<evidence type="ECO:0000256" key="1">
    <source>
        <dbReference type="SAM" id="Coils"/>
    </source>
</evidence>
<feature type="coiled-coil region" evidence="1">
    <location>
        <begin position="12"/>
        <end position="49"/>
    </location>
</feature>
<accession>A0AB33Z2C6</accession>
<keyword evidence="1" id="KW-0175">Coiled coil</keyword>
<dbReference type="EMBL" id="ASHL01000003">
    <property type="protein sequence ID" value="EPD13408.1"/>
    <property type="molecule type" value="Genomic_DNA"/>
</dbReference>
<dbReference type="InterPro" id="IPR029045">
    <property type="entry name" value="ClpP/crotonase-like_dom_sf"/>
</dbReference>
<dbReference type="FunFam" id="3.90.226.10:FF:000021">
    <property type="entry name" value="Acetyl-CoA carboxylase carboxyltransferase subunit"/>
    <property type="match status" value="1"/>
</dbReference>
<dbReference type="InterPro" id="IPR011763">
    <property type="entry name" value="COA_CT_C"/>
</dbReference>
<dbReference type="GO" id="GO:0016874">
    <property type="term" value="F:ligase activity"/>
    <property type="evidence" value="ECO:0007669"/>
    <property type="project" value="InterPro"/>
</dbReference>
<dbReference type="Gene3D" id="3.90.226.10">
    <property type="entry name" value="2-enoyl-CoA Hydratase, Chain A, domain 1"/>
    <property type="match status" value="2"/>
</dbReference>
<feature type="domain" description="CoA carboxyltransferase C-terminal" evidence="3">
    <location>
        <begin position="282"/>
        <end position="520"/>
    </location>
</feature>
<proteinExistence type="predicted"/>
<dbReference type="PROSITE" id="PS50980">
    <property type="entry name" value="COA_CT_NTER"/>
    <property type="match status" value="1"/>
</dbReference>
<gene>
    <name evidence="4" type="ORF">L196_05131</name>
</gene>
<comment type="caution">
    <text evidence="4">The sequence shown here is derived from an EMBL/GenBank/DDBJ whole genome shotgun (WGS) entry which is preliminary data.</text>
</comment>
<dbReference type="PANTHER" id="PTHR22855:SF46">
    <property type="entry name" value="METHYLCROTONOYL-COA CARBOXYLASE"/>
    <property type="match status" value="1"/>
</dbReference>
<sequence>MAVIQSKVNTQSDAFKNNRKELLKLIDQLKELENKVHLASKRKQAVFEQRGQLLPRRRLDMLLDPGASFIELSTLAGLGQHDDDGEENVYGAGIIVGIGFVENTRCMVYVNDAAIKGGTNMPHAYKKLRRAQEIASTSRLPFICLVQSGGGNLFLQHLGFNLAGHRFMSQAQASAAGIPQITVVHGASTAGGAYIPGMSDYVVMVKNKARAYLAGPPLLKAATGEIAEEEELGGAEMHASESGLAEYLAEDDAHALEMTREIVKSLNWNNRLTTTARKTYKEPRYDIDELCGIVPADYHKPYDSREVIARLVDDSDFVEFKANYDPFTICGFAEIEGQHCGIIANNGPITNKGAGKSTQFIQLCCQANKPLIFLQNTTGFIVGIEHEQNGMIKNGAKLIQAVANATVPKITLNIGGAFGAGNYAMSGRSFEPDFLFAWPTNTLAVMGGEQAATVMSIVYENKQKANNKPIDEAFLAKQTEDILDYYSSVSSAFYCTSQVWDEGIIDPRKSRRLLAELIDIVVQGRETKLDANTFGVARI</sequence>
<protein>
    <submittedName>
        <fullName evidence="4">Acetyl-CoA carboxylase carboxyltransferase</fullName>
    </submittedName>
</protein>